<evidence type="ECO:0000313" key="3">
    <source>
        <dbReference type="Proteomes" id="UP000032066"/>
    </source>
</evidence>
<organism evidence="2 3">
    <name type="scientific">Kitasatospora griseola</name>
    <name type="common">Streptomyces griseolosporeus</name>
    <dbReference type="NCBI Taxonomy" id="2064"/>
    <lineage>
        <taxon>Bacteria</taxon>
        <taxon>Bacillati</taxon>
        <taxon>Actinomycetota</taxon>
        <taxon>Actinomycetes</taxon>
        <taxon>Kitasatosporales</taxon>
        <taxon>Streptomycetaceae</taxon>
        <taxon>Kitasatospora</taxon>
    </lineage>
</organism>
<evidence type="ECO:0000256" key="1">
    <source>
        <dbReference type="SAM" id="MobiDB-lite"/>
    </source>
</evidence>
<proteinExistence type="predicted"/>
<dbReference type="AlphaFoldDB" id="A0A0D0P062"/>
<dbReference type="EMBL" id="JXZB01000002">
    <property type="protein sequence ID" value="KIQ64906.1"/>
    <property type="molecule type" value="Genomic_DNA"/>
</dbReference>
<reference evidence="2 3" key="1">
    <citation type="submission" date="2015-02" db="EMBL/GenBank/DDBJ databases">
        <title>Draft genome sequence of Kitasatospora griseola MF730-N6, a bafilomycin, terpentecin and satosporin producer.</title>
        <authorList>
            <person name="Arens J.C."/>
            <person name="Haltli B."/>
            <person name="Kerr R.G."/>
        </authorList>
    </citation>
    <scope>NUCLEOTIDE SEQUENCE [LARGE SCALE GENOMIC DNA]</scope>
    <source>
        <strain evidence="2 3">MF730-N6</strain>
    </source>
</reference>
<sequence>MSYTTITSPPSAPSETVKCSNPPRPGRGSGPRSRRARASISGAVTAAEAARISRSWTVHGLRSAHSTTPNTTVYESAAAPTSGPDPSAARYSAGLSRRSAVP</sequence>
<dbReference type="Proteomes" id="UP000032066">
    <property type="component" value="Unassembled WGS sequence"/>
</dbReference>
<feature type="region of interest" description="Disordered" evidence="1">
    <location>
        <begin position="1"/>
        <end position="102"/>
    </location>
</feature>
<feature type="compositionally biased region" description="Polar residues" evidence="1">
    <location>
        <begin position="64"/>
        <end position="74"/>
    </location>
</feature>
<name>A0A0D0P062_KITGR</name>
<dbReference type="RefSeq" id="WP_043910797.1">
    <property type="nucleotide sequence ID" value="NZ_JXZB01000002.1"/>
</dbReference>
<protein>
    <submittedName>
        <fullName evidence="2">Uncharacterized protein</fullName>
    </submittedName>
</protein>
<comment type="caution">
    <text evidence="2">The sequence shown here is derived from an EMBL/GenBank/DDBJ whole genome shotgun (WGS) entry which is preliminary data.</text>
</comment>
<gene>
    <name evidence="2" type="ORF">TR51_12485</name>
</gene>
<feature type="compositionally biased region" description="Polar residues" evidence="1">
    <location>
        <begin position="1"/>
        <end position="19"/>
    </location>
</feature>
<keyword evidence="3" id="KW-1185">Reference proteome</keyword>
<evidence type="ECO:0000313" key="2">
    <source>
        <dbReference type="EMBL" id="KIQ64906.1"/>
    </source>
</evidence>
<accession>A0A0D0P062</accession>